<dbReference type="OrthoDB" id="7028673at2"/>
<name>A0A383RVV5_9PSED</name>
<dbReference type="EMBL" id="UNOZ01000019">
    <property type="protein sequence ID" value="SYX90606.1"/>
    <property type="molecule type" value="Genomic_DNA"/>
</dbReference>
<keyword evidence="2" id="KW-1185">Reference proteome</keyword>
<reference evidence="2" key="1">
    <citation type="submission" date="2018-08" db="EMBL/GenBank/DDBJ databases">
        <authorList>
            <person name="Blom J."/>
        </authorList>
    </citation>
    <scope>NUCLEOTIDE SEQUENCE [LARGE SCALE GENOMIC DNA]</scope>
    <source>
        <strain evidence="2">CCOS 865</strain>
    </source>
</reference>
<dbReference type="AlphaFoldDB" id="A0A383RVV5"/>
<dbReference type="Proteomes" id="UP000263595">
    <property type="component" value="Unassembled WGS sequence"/>
</dbReference>
<dbReference type="RefSeq" id="WP_119141980.1">
    <property type="nucleotide sequence ID" value="NZ_CBCSFL010000007.1"/>
</dbReference>
<gene>
    <name evidence="1" type="ORF">CCOS865_02873</name>
</gene>
<organism evidence="1 2">
    <name type="scientific">Pseudomonas reidholzensis</name>
    <dbReference type="NCBI Taxonomy" id="1785162"/>
    <lineage>
        <taxon>Bacteria</taxon>
        <taxon>Pseudomonadati</taxon>
        <taxon>Pseudomonadota</taxon>
        <taxon>Gammaproteobacteria</taxon>
        <taxon>Pseudomonadales</taxon>
        <taxon>Pseudomonadaceae</taxon>
        <taxon>Pseudomonas</taxon>
    </lineage>
</organism>
<evidence type="ECO:0000313" key="2">
    <source>
        <dbReference type="Proteomes" id="UP000263595"/>
    </source>
</evidence>
<sequence>MTNTHEQAMHHIYRQVLERLLEHMTQGQRAALQLLIQRLVVSAGGIEYVGQFQLVVVHGTDRDSALLMACLRAAQLSIAQRAPATFRLRVLVTSLPASSADSLKFHERCFSTLFLQDDPRVELLMIEGHEVVPFNSRPVVSVRAWARPRESLLLFGHLNGGRPDALFGSRLHLQLAQAFAHTLECHDGALALLTLIPERQRRRYLAWCRRCLRLAGEPGLNASAVDIARLAEAIARLQGVAGAPFETSSGATRQASGQSAFRVIGVDDLIRHEGPSEQLERMLNTRFADAVSEAPLAAYFEIDALAQLRYVRARMLLRRRQGKSQPLGLNRHGAGPLALISDHGRARVLPILHLHQQQLICLLYAPFADYGRRLLGFVECFHPRMLVALPYLHRALRGDACPEGVKQWLREVSGLSLAQLKAVYARRVGQPAMRLLANLAKRDLALRLLEKPVQRSEKSP</sequence>
<protein>
    <submittedName>
        <fullName evidence="1">Uncharacterized protein</fullName>
    </submittedName>
</protein>
<accession>A0A383RVV5</accession>
<evidence type="ECO:0000313" key="1">
    <source>
        <dbReference type="EMBL" id="SYX90606.1"/>
    </source>
</evidence>
<proteinExistence type="predicted"/>